<evidence type="ECO:0000256" key="10">
    <source>
        <dbReference type="ARBA" id="ARBA00023033"/>
    </source>
</evidence>
<keyword evidence="5" id="KW-0812">Transmembrane</keyword>
<dbReference type="InterPro" id="IPR002403">
    <property type="entry name" value="Cyt_P450_E_grp-IV"/>
</dbReference>
<dbReference type="Gramene" id="rna17390">
    <property type="protein sequence ID" value="RHN68965.1"/>
    <property type="gene ID" value="gene17390"/>
</dbReference>
<keyword evidence="4 12" id="KW-0349">Heme</keyword>
<dbReference type="KEGG" id="mtr:11443027"/>
<dbReference type="GO" id="GO:0005506">
    <property type="term" value="F:iron ion binding"/>
    <property type="evidence" value="ECO:0007669"/>
    <property type="project" value="InterPro"/>
</dbReference>
<dbReference type="Proteomes" id="UP000265566">
    <property type="component" value="Chromosome 3"/>
</dbReference>
<organism evidence="13 16">
    <name type="scientific">Medicago truncatula</name>
    <name type="common">Barrel medic</name>
    <name type="synonym">Medicago tribuloides</name>
    <dbReference type="NCBI Taxonomy" id="3880"/>
    <lineage>
        <taxon>Eukaryota</taxon>
        <taxon>Viridiplantae</taxon>
        <taxon>Streptophyta</taxon>
        <taxon>Embryophyta</taxon>
        <taxon>Tracheophyta</taxon>
        <taxon>Spermatophyta</taxon>
        <taxon>Magnoliopsida</taxon>
        <taxon>eudicotyledons</taxon>
        <taxon>Gunneridae</taxon>
        <taxon>Pentapetalae</taxon>
        <taxon>rosids</taxon>
        <taxon>fabids</taxon>
        <taxon>Fabales</taxon>
        <taxon>Fabaceae</taxon>
        <taxon>Papilionoideae</taxon>
        <taxon>50 kb inversion clade</taxon>
        <taxon>NPAAA clade</taxon>
        <taxon>Hologalegina</taxon>
        <taxon>IRL clade</taxon>
        <taxon>Trifolieae</taxon>
        <taxon>Medicago</taxon>
    </lineage>
</organism>
<evidence type="ECO:0000256" key="6">
    <source>
        <dbReference type="ARBA" id="ARBA00022723"/>
    </source>
</evidence>
<keyword evidence="11" id="KW-0472">Membrane</keyword>
<dbReference type="AlphaFoldDB" id="G7J7B8"/>
<dbReference type="GO" id="GO:0016020">
    <property type="term" value="C:membrane"/>
    <property type="evidence" value="ECO:0007669"/>
    <property type="project" value="UniProtKB-SubCell"/>
</dbReference>
<dbReference type="SUPFAM" id="SSF48264">
    <property type="entry name" value="Cytochrome P450"/>
    <property type="match status" value="1"/>
</dbReference>
<keyword evidence="9 12" id="KW-0408">Iron</keyword>
<evidence type="ECO:0000256" key="3">
    <source>
        <dbReference type="ARBA" id="ARBA00010617"/>
    </source>
</evidence>
<dbReference type="STRING" id="3880.G7J7B8"/>
<reference evidence="15" key="3">
    <citation type="submission" date="2015-04" db="UniProtKB">
        <authorList>
            <consortium name="EnsemblPlants"/>
        </authorList>
    </citation>
    <scope>IDENTIFICATION</scope>
    <source>
        <strain evidence="15">cv. Jemalong A17</strain>
    </source>
</reference>
<evidence type="ECO:0000256" key="11">
    <source>
        <dbReference type="ARBA" id="ARBA00023136"/>
    </source>
</evidence>
<reference evidence="13 16" key="1">
    <citation type="journal article" date="2011" name="Nature">
        <title>The Medicago genome provides insight into the evolution of rhizobial symbioses.</title>
        <authorList>
            <person name="Young N.D."/>
            <person name="Debelle F."/>
            <person name="Oldroyd G.E."/>
            <person name="Geurts R."/>
            <person name="Cannon S.B."/>
            <person name="Udvardi M.K."/>
            <person name="Benedito V.A."/>
            <person name="Mayer K.F."/>
            <person name="Gouzy J."/>
            <person name="Schoof H."/>
            <person name="Van de Peer Y."/>
            <person name="Proost S."/>
            <person name="Cook D.R."/>
            <person name="Meyers B.C."/>
            <person name="Spannagl M."/>
            <person name="Cheung F."/>
            <person name="De Mita S."/>
            <person name="Krishnakumar V."/>
            <person name="Gundlach H."/>
            <person name="Zhou S."/>
            <person name="Mudge J."/>
            <person name="Bharti A.K."/>
            <person name="Murray J.D."/>
            <person name="Naoumkina M.A."/>
            <person name="Rosen B."/>
            <person name="Silverstein K.A."/>
            <person name="Tang H."/>
            <person name="Rombauts S."/>
            <person name="Zhao P.X."/>
            <person name="Zhou P."/>
            <person name="Barbe V."/>
            <person name="Bardou P."/>
            <person name="Bechner M."/>
            <person name="Bellec A."/>
            <person name="Berger A."/>
            <person name="Berges H."/>
            <person name="Bidwell S."/>
            <person name="Bisseling T."/>
            <person name="Choisne N."/>
            <person name="Couloux A."/>
            <person name="Denny R."/>
            <person name="Deshpande S."/>
            <person name="Dai X."/>
            <person name="Doyle J.J."/>
            <person name="Dudez A.M."/>
            <person name="Farmer A.D."/>
            <person name="Fouteau S."/>
            <person name="Franken C."/>
            <person name="Gibelin C."/>
            <person name="Gish J."/>
            <person name="Goldstein S."/>
            <person name="Gonzalez A.J."/>
            <person name="Green P.J."/>
            <person name="Hallab A."/>
            <person name="Hartog M."/>
            <person name="Hua A."/>
            <person name="Humphray S.J."/>
            <person name="Jeong D.H."/>
            <person name="Jing Y."/>
            <person name="Jocker A."/>
            <person name="Kenton S.M."/>
            <person name="Kim D.J."/>
            <person name="Klee K."/>
            <person name="Lai H."/>
            <person name="Lang C."/>
            <person name="Lin S."/>
            <person name="Macmil S.L."/>
            <person name="Magdelenat G."/>
            <person name="Matthews L."/>
            <person name="McCorrison J."/>
            <person name="Monaghan E.L."/>
            <person name="Mun J.H."/>
            <person name="Najar F.Z."/>
            <person name="Nicholson C."/>
            <person name="Noirot C."/>
            <person name="O'Bleness M."/>
            <person name="Paule C.R."/>
            <person name="Poulain J."/>
            <person name="Prion F."/>
            <person name="Qin B."/>
            <person name="Qu C."/>
            <person name="Retzel E.F."/>
            <person name="Riddle C."/>
            <person name="Sallet E."/>
            <person name="Samain S."/>
            <person name="Samson N."/>
            <person name="Sanders I."/>
            <person name="Saurat O."/>
            <person name="Scarpelli C."/>
            <person name="Schiex T."/>
            <person name="Segurens B."/>
            <person name="Severin A.J."/>
            <person name="Sherrier D.J."/>
            <person name="Shi R."/>
            <person name="Sims S."/>
            <person name="Singer S.R."/>
            <person name="Sinharoy S."/>
            <person name="Sterck L."/>
            <person name="Viollet A."/>
            <person name="Wang B.B."/>
            <person name="Wang K."/>
            <person name="Wang M."/>
            <person name="Wang X."/>
            <person name="Warfsmann J."/>
            <person name="Weissenbach J."/>
            <person name="White D.D."/>
            <person name="White J.D."/>
            <person name="Wiley G.B."/>
            <person name="Wincker P."/>
            <person name="Xing Y."/>
            <person name="Yang L."/>
            <person name="Yao Z."/>
            <person name="Ying F."/>
            <person name="Zhai J."/>
            <person name="Zhou L."/>
            <person name="Zuber A."/>
            <person name="Denarie J."/>
            <person name="Dixon R.A."/>
            <person name="May G.D."/>
            <person name="Schwartz D.C."/>
            <person name="Rogers J."/>
            <person name="Quetier F."/>
            <person name="Town C.D."/>
            <person name="Roe B.A."/>
        </authorList>
    </citation>
    <scope>NUCLEOTIDE SEQUENCE [LARGE SCALE GENOMIC DNA]</scope>
    <source>
        <strain evidence="13">A17</strain>
        <strain evidence="15 16">cv. Jemalong A17</strain>
    </source>
</reference>
<feature type="binding site" description="axial binding residue" evidence="12">
    <location>
        <position position="465"/>
    </location>
    <ligand>
        <name>heme</name>
        <dbReference type="ChEBI" id="CHEBI:30413"/>
    </ligand>
    <ligandPart>
        <name>Fe</name>
        <dbReference type="ChEBI" id="CHEBI:18248"/>
    </ligandPart>
</feature>
<evidence type="ECO:0000313" key="16">
    <source>
        <dbReference type="Proteomes" id="UP000002051"/>
    </source>
</evidence>
<dbReference type="OrthoDB" id="1470350at2759"/>
<dbReference type="HOGENOM" id="CLU_001570_27_2_1"/>
<dbReference type="OMA" id="ISPMYMG"/>
<keyword evidence="7" id="KW-1133">Transmembrane helix</keyword>
<dbReference type="Proteomes" id="UP000002051">
    <property type="component" value="Chromosome 3"/>
</dbReference>
<reference evidence="13 16" key="2">
    <citation type="journal article" date="2014" name="BMC Genomics">
        <title>An improved genome release (version Mt4.0) for the model legume Medicago truncatula.</title>
        <authorList>
            <person name="Tang H."/>
            <person name="Krishnakumar V."/>
            <person name="Bidwell S."/>
            <person name="Rosen B."/>
            <person name="Chan A."/>
            <person name="Zhou S."/>
            <person name="Gentzbittel L."/>
            <person name="Childs K.L."/>
            <person name="Yandell M."/>
            <person name="Gundlach H."/>
            <person name="Mayer K.F."/>
            <person name="Schwartz D.C."/>
            <person name="Town C.D."/>
        </authorList>
    </citation>
    <scope>GENOME REANNOTATION</scope>
    <source>
        <strain evidence="15 16">cv. Jemalong A17</strain>
    </source>
</reference>
<dbReference type="eggNOG" id="KOG0157">
    <property type="taxonomic scope" value="Eukaryota"/>
</dbReference>
<evidence type="ECO:0000256" key="1">
    <source>
        <dbReference type="ARBA" id="ARBA00001971"/>
    </source>
</evidence>
<keyword evidence="6 12" id="KW-0479">Metal-binding</keyword>
<name>G7J7B8_MEDTR</name>
<proteinExistence type="inferred from homology"/>
<dbReference type="InterPro" id="IPR036396">
    <property type="entry name" value="Cyt_P450_sf"/>
</dbReference>
<evidence type="ECO:0000256" key="4">
    <source>
        <dbReference type="ARBA" id="ARBA00022617"/>
    </source>
</evidence>
<comment type="similarity">
    <text evidence="3">Belongs to the cytochrome P450 family.</text>
</comment>
<dbReference type="EnsemblPlants" id="AES71678">
    <property type="protein sequence ID" value="AES71678"/>
    <property type="gene ID" value="MTR_3g080580"/>
</dbReference>
<dbReference type="GO" id="GO:0016705">
    <property type="term" value="F:oxidoreductase activity, acting on paired donors, with incorporation or reduction of molecular oxygen"/>
    <property type="evidence" value="ECO:0007669"/>
    <property type="project" value="InterPro"/>
</dbReference>
<dbReference type="EMBL" id="CM001219">
    <property type="protein sequence ID" value="AES71678.1"/>
    <property type="molecule type" value="Genomic_DNA"/>
</dbReference>
<comment type="subcellular location">
    <subcellularLocation>
        <location evidence="2">Membrane</location>
        <topology evidence="2">Single-pass membrane protein</topology>
    </subcellularLocation>
</comment>
<dbReference type="GO" id="GO:0020037">
    <property type="term" value="F:heme binding"/>
    <property type="evidence" value="ECO:0007669"/>
    <property type="project" value="InterPro"/>
</dbReference>
<dbReference type="EMBL" id="PSQE01000003">
    <property type="protein sequence ID" value="RHN68965.1"/>
    <property type="molecule type" value="Genomic_DNA"/>
</dbReference>
<sequence>MLFYFIFFAIIFLFLLFKRIILTHNPKNHISYFTTSTHTPPSYPIIGCLISFYKNSHRLLDFYTHLLSQSPTQTILINRLGARRTIITANPLNVEYILKTNFTNFPKGKPFTEILSDLLGCGIFNVDGKLWSKQRKIGSHEFTTRSLKDFVAKTLEDEVQQRLIPLLELASDGNHVIDMQDVLRRLTFEIVCKVSLGYDPCCLDLSKPLPPLLSAFDKASEISAIRSHSPIHLIWKIKRVLNLGSEKLLKEAVKLVHESVNEIIRKKKKEISERNNVSGSDLLTKLLEGGHDEIMVRDMVISFIMAGRDTTSAAMTWLLWLLSKNPSQEDLIVKGVKEVLGGKNKDDEFELMRSFDYEGLKEMKYLKACLCESMRLYPPVAWDSKHAANNDVLPDGTRVGKGDRVTYFPYGMGRMEALWGKDWNEFKPERWFEEPIEEGGNNNEGVLKYVSPYKFSVFQAGPRVCLGKDMAFIQMEYVVASILNQFEIRPVSIDQPVFVPFLTAYMDGGFNVRVHKRVQNGTYGRKMGA</sequence>
<evidence type="ECO:0000256" key="5">
    <source>
        <dbReference type="ARBA" id="ARBA00022692"/>
    </source>
</evidence>
<dbReference type="PANTHER" id="PTHR24296">
    <property type="entry name" value="CYTOCHROME P450"/>
    <property type="match status" value="1"/>
</dbReference>
<reference evidence="14" key="4">
    <citation type="journal article" date="2018" name="Nat. Plants">
        <title>Whole-genome landscape of Medicago truncatula symbiotic genes.</title>
        <authorList>
            <person name="Pecrix Y."/>
            <person name="Gamas P."/>
            <person name="Carrere S."/>
        </authorList>
    </citation>
    <scope>NUCLEOTIDE SEQUENCE</scope>
    <source>
        <tissue evidence="14">Leaves</tissue>
    </source>
</reference>
<evidence type="ECO:0000313" key="15">
    <source>
        <dbReference type="EnsemblPlants" id="AES71678"/>
    </source>
</evidence>
<dbReference type="PRINTS" id="PR00465">
    <property type="entry name" value="EP450IV"/>
</dbReference>
<keyword evidence="10" id="KW-0503">Monooxygenase</keyword>
<keyword evidence="16" id="KW-1185">Reference proteome</keyword>
<dbReference type="Pfam" id="PF00067">
    <property type="entry name" value="p450"/>
    <property type="match status" value="1"/>
</dbReference>
<evidence type="ECO:0000313" key="14">
    <source>
        <dbReference type="EMBL" id="RHN68965.1"/>
    </source>
</evidence>
<dbReference type="PRINTS" id="PR00385">
    <property type="entry name" value="P450"/>
</dbReference>
<evidence type="ECO:0000256" key="7">
    <source>
        <dbReference type="ARBA" id="ARBA00022989"/>
    </source>
</evidence>
<dbReference type="InterPro" id="IPR001128">
    <property type="entry name" value="Cyt_P450"/>
</dbReference>
<keyword evidence="8" id="KW-0560">Oxidoreductase</keyword>
<comment type="cofactor">
    <cofactor evidence="1 12">
        <name>heme</name>
        <dbReference type="ChEBI" id="CHEBI:30413"/>
    </cofactor>
</comment>
<accession>G7J7B8</accession>
<evidence type="ECO:0000256" key="2">
    <source>
        <dbReference type="ARBA" id="ARBA00004167"/>
    </source>
</evidence>
<evidence type="ECO:0000256" key="9">
    <source>
        <dbReference type="ARBA" id="ARBA00023004"/>
    </source>
</evidence>
<gene>
    <name evidence="15" type="primary">11443027</name>
    <name evidence="13" type="ordered locus">MTR_3g080580</name>
    <name evidence="14" type="ORF">MtrunA17_Chr3g0119681</name>
</gene>
<dbReference type="FunFam" id="1.10.630.10:FF:000044">
    <property type="entry name" value="Cytochrome P450"/>
    <property type="match status" value="1"/>
</dbReference>
<dbReference type="Gene3D" id="1.10.630.10">
    <property type="entry name" value="Cytochrome P450"/>
    <property type="match status" value="1"/>
</dbReference>
<dbReference type="GO" id="GO:0004497">
    <property type="term" value="F:monooxygenase activity"/>
    <property type="evidence" value="ECO:0007669"/>
    <property type="project" value="UniProtKB-KW"/>
</dbReference>
<evidence type="ECO:0000256" key="8">
    <source>
        <dbReference type="ARBA" id="ARBA00023002"/>
    </source>
</evidence>
<protein>
    <submittedName>
        <fullName evidence="13">Cytochrome P450 family protein</fullName>
    </submittedName>
    <submittedName>
        <fullName evidence="14">Putative cytochrome P450</fullName>
    </submittedName>
</protein>
<evidence type="ECO:0000256" key="12">
    <source>
        <dbReference type="PIRSR" id="PIRSR602403-1"/>
    </source>
</evidence>
<dbReference type="PaxDb" id="3880-AES71678"/>
<dbReference type="CDD" id="cd11064">
    <property type="entry name" value="CYP86A"/>
    <property type="match status" value="1"/>
</dbReference>
<evidence type="ECO:0000313" key="13">
    <source>
        <dbReference type="EMBL" id="AES71678.1"/>
    </source>
</evidence>